<organism evidence="2 3">
    <name type="scientific">Senna tora</name>
    <dbReference type="NCBI Taxonomy" id="362788"/>
    <lineage>
        <taxon>Eukaryota</taxon>
        <taxon>Viridiplantae</taxon>
        <taxon>Streptophyta</taxon>
        <taxon>Embryophyta</taxon>
        <taxon>Tracheophyta</taxon>
        <taxon>Spermatophyta</taxon>
        <taxon>Magnoliopsida</taxon>
        <taxon>eudicotyledons</taxon>
        <taxon>Gunneridae</taxon>
        <taxon>Pentapetalae</taxon>
        <taxon>rosids</taxon>
        <taxon>fabids</taxon>
        <taxon>Fabales</taxon>
        <taxon>Fabaceae</taxon>
        <taxon>Caesalpinioideae</taxon>
        <taxon>Cassia clade</taxon>
        <taxon>Senna</taxon>
    </lineage>
</organism>
<name>A0A834SH64_9FABA</name>
<accession>A0A834SH64</accession>
<feature type="compositionally biased region" description="Polar residues" evidence="1">
    <location>
        <begin position="31"/>
        <end position="50"/>
    </location>
</feature>
<feature type="region of interest" description="Disordered" evidence="1">
    <location>
        <begin position="31"/>
        <end position="58"/>
    </location>
</feature>
<sequence>MQNRVDLKLEQELSSHGRSVDHVLTYSGQEITIGSQKHSRSTSQKSCSANEKSRSDLRNIHEARVKSLVAHVSETDRFALYLRIRLDLMLELESSWRGKSLDHVLTYSR</sequence>
<evidence type="ECO:0000313" key="3">
    <source>
        <dbReference type="Proteomes" id="UP000634136"/>
    </source>
</evidence>
<protein>
    <submittedName>
        <fullName evidence="2">Uncharacterized protein</fullName>
    </submittedName>
</protein>
<reference evidence="2" key="1">
    <citation type="submission" date="2020-09" db="EMBL/GenBank/DDBJ databases">
        <title>Genome-Enabled Discovery of Anthraquinone Biosynthesis in Senna tora.</title>
        <authorList>
            <person name="Kang S.-H."/>
            <person name="Pandey R.P."/>
            <person name="Lee C.-M."/>
            <person name="Sim J.-S."/>
            <person name="Jeong J.-T."/>
            <person name="Choi B.-S."/>
            <person name="Jung M."/>
            <person name="Ginzburg D."/>
            <person name="Zhao K."/>
            <person name="Won S.Y."/>
            <person name="Oh T.-J."/>
            <person name="Yu Y."/>
            <person name="Kim N.-H."/>
            <person name="Lee O.R."/>
            <person name="Lee T.-H."/>
            <person name="Bashyal P."/>
            <person name="Kim T.-S."/>
            <person name="Lee W.-H."/>
            <person name="Kawkins C."/>
            <person name="Kim C.-K."/>
            <person name="Kim J.S."/>
            <person name="Ahn B.O."/>
            <person name="Rhee S.Y."/>
            <person name="Sohng J.K."/>
        </authorList>
    </citation>
    <scope>NUCLEOTIDE SEQUENCE</scope>
    <source>
        <tissue evidence="2">Leaf</tissue>
    </source>
</reference>
<dbReference type="EMBL" id="JAAIUW010000013">
    <property type="protein sequence ID" value="KAF7802410.1"/>
    <property type="molecule type" value="Genomic_DNA"/>
</dbReference>
<dbReference type="AlphaFoldDB" id="A0A834SH64"/>
<comment type="caution">
    <text evidence="2">The sequence shown here is derived from an EMBL/GenBank/DDBJ whole genome shotgun (WGS) entry which is preliminary data.</text>
</comment>
<keyword evidence="3" id="KW-1185">Reference proteome</keyword>
<evidence type="ECO:0000256" key="1">
    <source>
        <dbReference type="SAM" id="MobiDB-lite"/>
    </source>
</evidence>
<gene>
    <name evidence="2" type="ORF">G2W53_041521</name>
</gene>
<evidence type="ECO:0000313" key="2">
    <source>
        <dbReference type="EMBL" id="KAF7802410.1"/>
    </source>
</evidence>
<proteinExistence type="predicted"/>
<dbReference type="Proteomes" id="UP000634136">
    <property type="component" value="Unassembled WGS sequence"/>
</dbReference>